<dbReference type="InterPro" id="IPR001304">
    <property type="entry name" value="C-type_lectin-like"/>
</dbReference>
<dbReference type="AlphaFoldDB" id="A0A914YSS5"/>
<feature type="domain" description="C-type lectin" evidence="2">
    <location>
        <begin position="103"/>
        <end position="212"/>
    </location>
</feature>
<evidence type="ECO:0000313" key="4">
    <source>
        <dbReference type="WBParaSite" id="PSU_v2.g2048.t1"/>
    </source>
</evidence>
<dbReference type="CDD" id="cd00037">
    <property type="entry name" value="CLECT"/>
    <property type="match status" value="1"/>
</dbReference>
<dbReference type="InterPro" id="IPR018378">
    <property type="entry name" value="C-type_lectin_CS"/>
</dbReference>
<protein>
    <submittedName>
        <fullName evidence="4">C-type lectin domain-containing protein</fullName>
    </submittedName>
</protein>
<dbReference type="Pfam" id="PF00059">
    <property type="entry name" value="Lectin_C"/>
    <property type="match status" value="2"/>
</dbReference>
<dbReference type="SUPFAM" id="SSF56436">
    <property type="entry name" value="C-type lectin-like"/>
    <property type="match status" value="2"/>
</dbReference>
<dbReference type="SMART" id="SM00034">
    <property type="entry name" value="CLECT"/>
    <property type="match status" value="1"/>
</dbReference>
<evidence type="ECO:0000256" key="1">
    <source>
        <dbReference type="ARBA" id="ARBA00023157"/>
    </source>
</evidence>
<dbReference type="InterPro" id="IPR016186">
    <property type="entry name" value="C-type_lectin-like/link_sf"/>
</dbReference>
<proteinExistence type="predicted"/>
<dbReference type="Gene3D" id="3.10.100.10">
    <property type="entry name" value="Mannose-Binding Protein A, subunit A"/>
    <property type="match status" value="2"/>
</dbReference>
<feature type="domain" description="C-type lectin" evidence="2">
    <location>
        <begin position="4"/>
        <end position="59"/>
    </location>
</feature>
<dbReference type="Proteomes" id="UP000887577">
    <property type="component" value="Unplaced"/>
</dbReference>
<reference evidence="4" key="1">
    <citation type="submission" date="2022-11" db="UniProtKB">
        <authorList>
            <consortium name="WormBaseParasite"/>
        </authorList>
    </citation>
    <scope>IDENTIFICATION</scope>
</reference>
<dbReference type="InterPro" id="IPR016187">
    <property type="entry name" value="CTDL_fold"/>
</dbReference>
<dbReference type="InterPro" id="IPR050111">
    <property type="entry name" value="C-type_lectin/snaclec_domain"/>
</dbReference>
<organism evidence="3 4">
    <name type="scientific">Panagrolaimus superbus</name>
    <dbReference type="NCBI Taxonomy" id="310955"/>
    <lineage>
        <taxon>Eukaryota</taxon>
        <taxon>Metazoa</taxon>
        <taxon>Ecdysozoa</taxon>
        <taxon>Nematoda</taxon>
        <taxon>Chromadorea</taxon>
        <taxon>Rhabditida</taxon>
        <taxon>Tylenchina</taxon>
        <taxon>Panagrolaimomorpha</taxon>
        <taxon>Panagrolaimoidea</taxon>
        <taxon>Panagrolaimidae</taxon>
        <taxon>Panagrolaimus</taxon>
    </lineage>
</organism>
<dbReference type="PROSITE" id="PS00615">
    <property type="entry name" value="C_TYPE_LECTIN_1"/>
    <property type="match status" value="1"/>
</dbReference>
<evidence type="ECO:0000313" key="3">
    <source>
        <dbReference type="Proteomes" id="UP000887577"/>
    </source>
</evidence>
<dbReference type="PANTHER" id="PTHR22803">
    <property type="entry name" value="MANNOSE, PHOSPHOLIPASE, LECTIN RECEPTOR RELATED"/>
    <property type="match status" value="1"/>
</dbReference>
<dbReference type="PROSITE" id="PS50041">
    <property type="entry name" value="C_TYPE_LECTIN_2"/>
    <property type="match status" value="2"/>
</dbReference>
<sequence length="216" mass="24060">MMSSTSGNWTWTDGTSLNFVNWAKGEPQNITGNDCAALSITDGLWRSDDCFKAKPYICNVDKSFYEPSTTTTTTTTTTTPATTAPAYAKCPDPFIYFEPTESCYGVGNWTGPLTWEVAEKYCEAFGAHLASVHSSEEAYFMRYNYYVAGTNFWIGAFSNDGGLTWKWSDGTSWDYNPWAQGYPNTHKSACGQMLGGAISDQPCIYTYRPICKKPYK</sequence>
<keyword evidence="1" id="KW-1015">Disulfide bond</keyword>
<evidence type="ECO:0000259" key="2">
    <source>
        <dbReference type="PROSITE" id="PS50041"/>
    </source>
</evidence>
<keyword evidence="3" id="KW-1185">Reference proteome</keyword>
<dbReference type="WBParaSite" id="PSU_v2.g2048.t1">
    <property type="protein sequence ID" value="PSU_v2.g2048.t1"/>
    <property type="gene ID" value="PSU_v2.g2048"/>
</dbReference>
<accession>A0A914YSS5</accession>
<name>A0A914YSS5_9BILA</name>